<organism evidence="2 3">
    <name type="scientific">Aureobasidium mustum</name>
    <dbReference type="NCBI Taxonomy" id="2773714"/>
    <lineage>
        <taxon>Eukaryota</taxon>
        <taxon>Fungi</taxon>
        <taxon>Dikarya</taxon>
        <taxon>Ascomycota</taxon>
        <taxon>Pezizomycotina</taxon>
        <taxon>Dothideomycetes</taxon>
        <taxon>Dothideomycetidae</taxon>
        <taxon>Dothideales</taxon>
        <taxon>Saccotheciaceae</taxon>
        <taxon>Aureobasidium</taxon>
    </lineage>
</organism>
<protein>
    <recommendedName>
        <fullName evidence="1">F-box domain-containing protein</fullName>
    </recommendedName>
</protein>
<dbReference type="AlphaFoldDB" id="A0A9N8JX10"/>
<dbReference type="PROSITE" id="PS50181">
    <property type="entry name" value="FBOX"/>
    <property type="match status" value="1"/>
</dbReference>
<proteinExistence type="predicted"/>
<gene>
    <name evidence="2" type="ORF">AWRI4233_LOCUS5605</name>
</gene>
<evidence type="ECO:0000313" key="2">
    <source>
        <dbReference type="EMBL" id="CAD0096350.1"/>
    </source>
</evidence>
<dbReference type="Proteomes" id="UP000714618">
    <property type="component" value="Unassembled WGS sequence"/>
</dbReference>
<evidence type="ECO:0000259" key="1">
    <source>
        <dbReference type="PROSITE" id="PS50181"/>
    </source>
</evidence>
<reference evidence="2" key="1">
    <citation type="submission" date="2020-06" db="EMBL/GenBank/DDBJ databases">
        <authorList>
            <person name="Onetto C."/>
        </authorList>
    </citation>
    <scope>NUCLEOTIDE SEQUENCE</scope>
</reference>
<dbReference type="EMBL" id="CAIJEO010000007">
    <property type="protein sequence ID" value="CAD0096350.1"/>
    <property type="molecule type" value="Genomic_DNA"/>
</dbReference>
<accession>A0A9N8JX10</accession>
<keyword evidence="3" id="KW-1185">Reference proteome</keyword>
<sequence>MLWLPNELLSRIAEFTLDEDIPSLRLTCKHLKRITSKHFISAFVREIHFSTTFEGIQRLEQIVQHAEFGPSIERCMATVDGSLVLSSLRGPVVRRRYRERLLRIQQALSRIAHHEHGLELGITCRHQSSSILEKAWRAATLMSNAKPTSVILRSFIIDLEKLSVIDIPGIRACLTELPTFLINNDLIESDVIVRFPNRGEATASPSMPQLITTRDGTCIKLSDMVPHDDLHCLAILWLLVLGDQLKELHIISCKLLISDFRLLFSLVVSHSLRLEIKDCQFDHTWTEHDSNLLKEFLCCRDSGLSSCHLSNLTSNSGPILADEFEASSLYEIRERINTLKFLEQASVDEEANRVVKFTEGSQEIDEQ</sequence>
<dbReference type="InterPro" id="IPR001810">
    <property type="entry name" value="F-box_dom"/>
</dbReference>
<evidence type="ECO:0000313" key="3">
    <source>
        <dbReference type="Proteomes" id="UP000714618"/>
    </source>
</evidence>
<feature type="domain" description="F-box" evidence="1">
    <location>
        <begin position="1"/>
        <end position="47"/>
    </location>
</feature>
<dbReference type="OrthoDB" id="3910798at2759"/>
<name>A0A9N8JX10_9PEZI</name>
<comment type="caution">
    <text evidence="2">The sequence shown here is derived from an EMBL/GenBank/DDBJ whole genome shotgun (WGS) entry which is preliminary data.</text>
</comment>